<sequence>ARNIVFSCQYHNPHLEPLEIICELLLEFTQFTLAPTLPADFPGNLFDYYLENAPPAFEDPDISPIPRSSTEATSSFITPQLENLDDPFSLPLYNEDTTVINFPPRRNSLPSSPLVDIPLRTPTRISSPAPTTASSSNPLTRFINFITPGRFNNPPPPPHCTLFTNISTQPHHPPPLIINPTIDPIHSPDTVYPIHPEETNLVLFVIVDINSPNEEPIRTPTPEALLVNPPDPVNEAPLPFSPPI</sequence>
<reference evidence="2 3" key="1">
    <citation type="submission" date="2021-06" db="EMBL/GenBank/DDBJ databases">
        <authorList>
            <person name="Kallberg Y."/>
            <person name="Tangrot J."/>
            <person name="Rosling A."/>
        </authorList>
    </citation>
    <scope>NUCLEOTIDE SEQUENCE [LARGE SCALE GENOMIC DNA]</scope>
    <source>
        <strain evidence="2 3">120-4 pot B 10/14</strain>
    </source>
</reference>
<comment type="caution">
    <text evidence="2">The sequence shown here is derived from an EMBL/GenBank/DDBJ whole genome shotgun (WGS) entry which is preliminary data.</text>
</comment>
<feature type="region of interest" description="Disordered" evidence="1">
    <location>
        <begin position="111"/>
        <end position="136"/>
    </location>
</feature>
<protein>
    <submittedName>
        <fullName evidence="2">19023_t:CDS:1</fullName>
    </submittedName>
</protein>
<feature type="compositionally biased region" description="Low complexity" evidence="1">
    <location>
        <begin position="121"/>
        <end position="136"/>
    </location>
</feature>
<evidence type="ECO:0000313" key="3">
    <source>
        <dbReference type="Proteomes" id="UP000789901"/>
    </source>
</evidence>
<evidence type="ECO:0000256" key="1">
    <source>
        <dbReference type="SAM" id="MobiDB-lite"/>
    </source>
</evidence>
<evidence type="ECO:0000313" key="2">
    <source>
        <dbReference type="EMBL" id="CAG8845690.1"/>
    </source>
</evidence>
<name>A0ABN7X1D5_GIGMA</name>
<keyword evidence="3" id="KW-1185">Reference proteome</keyword>
<dbReference type="Proteomes" id="UP000789901">
    <property type="component" value="Unassembled WGS sequence"/>
</dbReference>
<dbReference type="EMBL" id="CAJVQB010080570">
    <property type="protein sequence ID" value="CAG8845690.1"/>
    <property type="molecule type" value="Genomic_DNA"/>
</dbReference>
<gene>
    <name evidence="2" type="ORF">GMARGA_LOCUS37779</name>
</gene>
<organism evidence="2 3">
    <name type="scientific">Gigaspora margarita</name>
    <dbReference type="NCBI Taxonomy" id="4874"/>
    <lineage>
        <taxon>Eukaryota</taxon>
        <taxon>Fungi</taxon>
        <taxon>Fungi incertae sedis</taxon>
        <taxon>Mucoromycota</taxon>
        <taxon>Glomeromycotina</taxon>
        <taxon>Glomeromycetes</taxon>
        <taxon>Diversisporales</taxon>
        <taxon>Gigasporaceae</taxon>
        <taxon>Gigaspora</taxon>
    </lineage>
</organism>
<feature type="region of interest" description="Disordered" evidence="1">
    <location>
        <begin position="221"/>
        <end position="244"/>
    </location>
</feature>
<accession>A0ABN7X1D5</accession>
<feature type="non-terminal residue" evidence="2">
    <location>
        <position position="1"/>
    </location>
</feature>
<proteinExistence type="predicted"/>